<name>A0A3T0I6F6_9BACI</name>
<sequence>MIVPENREDLGLQIKAEKGLLENNLSKLRFEIREGFGNTADLRMVDIDFFLKKGLIIYLESMVDAKTLKETTQMLWSKQNDEGAGFSIEDFTILCKMAFGGASIQFVKTKEEIFLAICSGSIIIMFEELESAVSIGMESNDKRTVVEPSTQTVVRGPKDGFIESLSTNVGLIRRRIRNQNLHFEQFVIGEATNTSVYMGYVKGIANQAILEEVRNRLQKISVSAIFESGNIEELIIDKTFTFFPLAMNTERPDTVAGNLMEGKIVILIDGTPFALLVPAVFVNFFEVSEDYYQPFFLGTFIRGIRYLAFMIALLTPSIYVGILTFHHELLPTSLLLSVIAQRASVPFPAVVEVLLMEITFEILREAGIRMPRTVGQMVSIVGALVIGQAAAEAGIISNIMIIIVAITAIANFVSPIYSFAAASRILRFLLIIMASFLGLYGVLLVLVAMVAHLSSLRSFGVPYLAPLAPIIIEDQKDVILRFPIWSMIKRPKYMRAESEKKVFAESSPSPPPRKGGNLG</sequence>
<feature type="transmembrane region" description="Helical" evidence="6">
    <location>
        <begin position="306"/>
        <end position="325"/>
    </location>
</feature>
<evidence type="ECO:0000256" key="3">
    <source>
        <dbReference type="ARBA" id="ARBA00023136"/>
    </source>
</evidence>
<dbReference type="PANTHER" id="PTHR22550">
    <property type="entry name" value="SPORE GERMINATION PROTEIN"/>
    <property type="match status" value="1"/>
</dbReference>
<keyword evidence="6" id="KW-0812">Transmembrane</keyword>
<evidence type="ECO:0000313" key="8">
    <source>
        <dbReference type="Proteomes" id="UP000282892"/>
    </source>
</evidence>
<feature type="region of interest" description="Disordered" evidence="5">
    <location>
        <begin position="500"/>
        <end position="519"/>
    </location>
</feature>
<gene>
    <name evidence="7" type="ORF">CHR53_08565</name>
</gene>
<proteinExistence type="inferred from homology"/>
<evidence type="ECO:0000256" key="2">
    <source>
        <dbReference type="ARBA" id="ARBA00005278"/>
    </source>
</evidence>
<keyword evidence="8" id="KW-1185">Reference proteome</keyword>
<dbReference type="KEGG" id="nmk:CHR53_08565"/>
<dbReference type="GO" id="GO:0005886">
    <property type="term" value="C:plasma membrane"/>
    <property type="evidence" value="ECO:0007669"/>
    <property type="project" value="UniProtKB-SubCell"/>
</dbReference>
<feature type="transmembrane region" description="Helical" evidence="6">
    <location>
        <begin position="264"/>
        <end position="285"/>
    </location>
</feature>
<accession>A0A3T0I6F6</accession>
<dbReference type="PANTHER" id="PTHR22550:SF5">
    <property type="entry name" value="LEUCINE ZIPPER PROTEIN 4"/>
    <property type="match status" value="1"/>
</dbReference>
<evidence type="ECO:0000256" key="5">
    <source>
        <dbReference type="SAM" id="MobiDB-lite"/>
    </source>
</evidence>
<feature type="transmembrane region" description="Helical" evidence="6">
    <location>
        <begin position="425"/>
        <end position="451"/>
    </location>
</feature>
<dbReference type="EMBL" id="CP022572">
    <property type="protein sequence ID" value="AZU64902.1"/>
    <property type="molecule type" value="Genomic_DNA"/>
</dbReference>
<reference evidence="7 8" key="1">
    <citation type="submission" date="2017-07" db="EMBL/GenBank/DDBJ databases">
        <title>The complete genome sequence of Bacillus mesonae strain H20-5, an efficient strain improving plant abiotic stress resistance.</title>
        <authorList>
            <person name="Kim S.Y."/>
            <person name="Song H."/>
            <person name="Sang M.K."/>
            <person name="Weon H.-Y."/>
            <person name="Song J."/>
        </authorList>
    </citation>
    <scope>NUCLEOTIDE SEQUENCE [LARGE SCALE GENOMIC DNA]</scope>
    <source>
        <strain evidence="7 8">H20-5</strain>
    </source>
</reference>
<dbReference type="AlphaFoldDB" id="A0A3T0I6F6"/>
<evidence type="ECO:0000256" key="4">
    <source>
        <dbReference type="PIRNR" id="PIRNR005690"/>
    </source>
</evidence>
<feature type="transmembrane region" description="Helical" evidence="6">
    <location>
        <begin position="370"/>
        <end position="389"/>
    </location>
</feature>
<evidence type="ECO:0000256" key="6">
    <source>
        <dbReference type="SAM" id="Phobius"/>
    </source>
</evidence>
<keyword evidence="6" id="KW-1133">Transmembrane helix</keyword>
<dbReference type="PIRSF" id="PIRSF005690">
    <property type="entry name" value="GerBA"/>
    <property type="match status" value="1"/>
</dbReference>
<evidence type="ECO:0000313" key="7">
    <source>
        <dbReference type="EMBL" id="AZU64902.1"/>
    </source>
</evidence>
<feature type="transmembrane region" description="Helical" evidence="6">
    <location>
        <begin position="345"/>
        <end position="363"/>
    </location>
</feature>
<comment type="similarity">
    <text evidence="2 4">Belongs to the GerABKA family.</text>
</comment>
<protein>
    <submittedName>
        <fullName evidence="7">Spore germination protein</fullName>
    </submittedName>
</protein>
<dbReference type="OrthoDB" id="9772630at2"/>
<dbReference type="InterPro" id="IPR050768">
    <property type="entry name" value="UPF0353/GerABKA_families"/>
</dbReference>
<keyword evidence="3 4" id="KW-0472">Membrane</keyword>
<dbReference type="Pfam" id="PF03323">
    <property type="entry name" value="GerA"/>
    <property type="match status" value="1"/>
</dbReference>
<dbReference type="Proteomes" id="UP000282892">
    <property type="component" value="Chromosome"/>
</dbReference>
<evidence type="ECO:0000256" key="1">
    <source>
        <dbReference type="ARBA" id="ARBA00004141"/>
    </source>
</evidence>
<organism evidence="7 8">
    <name type="scientific">Neobacillus mesonae</name>
    <dbReference type="NCBI Taxonomy" id="1193713"/>
    <lineage>
        <taxon>Bacteria</taxon>
        <taxon>Bacillati</taxon>
        <taxon>Bacillota</taxon>
        <taxon>Bacilli</taxon>
        <taxon>Bacillales</taxon>
        <taxon>Bacillaceae</taxon>
        <taxon>Neobacillus</taxon>
    </lineage>
</organism>
<dbReference type="InterPro" id="IPR004995">
    <property type="entry name" value="Spore_Ger"/>
</dbReference>
<feature type="transmembrane region" description="Helical" evidence="6">
    <location>
        <begin position="395"/>
        <end position="413"/>
    </location>
</feature>
<dbReference type="GO" id="GO:0009847">
    <property type="term" value="P:spore germination"/>
    <property type="evidence" value="ECO:0007669"/>
    <property type="project" value="UniProtKB-UniRule"/>
</dbReference>
<comment type="subcellular location">
    <subcellularLocation>
        <location evidence="4">Cell membrane</location>
    </subcellularLocation>
    <subcellularLocation>
        <location evidence="1">Membrane</location>
        <topology evidence="1">Multi-pass membrane protein</topology>
    </subcellularLocation>
</comment>